<feature type="transmembrane region" description="Helical" evidence="12">
    <location>
        <begin position="28"/>
        <end position="45"/>
    </location>
</feature>
<evidence type="ECO:0000256" key="7">
    <source>
        <dbReference type="ARBA" id="ARBA00022841"/>
    </source>
</evidence>
<evidence type="ECO:0000256" key="8">
    <source>
        <dbReference type="ARBA" id="ARBA00022989"/>
    </source>
</evidence>
<keyword evidence="4 11" id="KW-1003">Cell membrane</keyword>
<dbReference type="Proteomes" id="UP000254720">
    <property type="component" value="Unassembled WGS sequence"/>
</dbReference>
<reference evidence="13 14" key="1">
    <citation type="submission" date="2018-07" db="EMBL/GenBank/DDBJ databases">
        <title>Genomic Encyclopedia of Type Strains, Phase IV (KMG-IV): sequencing the most valuable type-strain genomes for metagenomic binning, comparative biology and taxonomic classification.</title>
        <authorList>
            <person name="Goeker M."/>
        </authorList>
    </citation>
    <scope>NUCLEOTIDE SEQUENCE [LARGE SCALE GENOMIC DNA]</scope>
    <source>
        <strain evidence="13 14">DSM 16500</strain>
    </source>
</reference>
<evidence type="ECO:0000313" key="14">
    <source>
        <dbReference type="Proteomes" id="UP000254720"/>
    </source>
</evidence>
<evidence type="ECO:0000256" key="11">
    <source>
        <dbReference type="PIRNR" id="PIRNR016636"/>
    </source>
</evidence>
<dbReference type="GO" id="GO:0005886">
    <property type="term" value="C:plasma membrane"/>
    <property type="evidence" value="ECO:0007669"/>
    <property type="project" value="UniProtKB-SubCell"/>
</dbReference>
<dbReference type="GO" id="GO:0042121">
    <property type="term" value="P:alginic acid biosynthetic process"/>
    <property type="evidence" value="ECO:0007669"/>
    <property type="project" value="UniProtKB-UniRule"/>
</dbReference>
<dbReference type="UniPathway" id="UPA00286"/>
<dbReference type="InterPro" id="IPR004299">
    <property type="entry name" value="MBOAT_fam"/>
</dbReference>
<feature type="transmembrane region" description="Helical" evidence="12">
    <location>
        <begin position="149"/>
        <end position="169"/>
    </location>
</feature>
<dbReference type="OrthoDB" id="139172at2"/>
<proteinExistence type="inferred from homology"/>
<feature type="transmembrane region" description="Helical" evidence="12">
    <location>
        <begin position="365"/>
        <end position="384"/>
    </location>
</feature>
<evidence type="ECO:0000256" key="5">
    <source>
        <dbReference type="ARBA" id="ARBA00022679"/>
    </source>
</evidence>
<dbReference type="PIRSF" id="PIRSF500217">
    <property type="entry name" value="AlgI"/>
    <property type="match status" value="1"/>
</dbReference>
<evidence type="ECO:0000256" key="1">
    <source>
        <dbReference type="ARBA" id="ARBA00004651"/>
    </source>
</evidence>
<dbReference type="AlphaFoldDB" id="A0A370GXC1"/>
<evidence type="ECO:0000256" key="9">
    <source>
        <dbReference type="ARBA" id="ARBA00023136"/>
    </source>
</evidence>
<evidence type="ECO:0000256" key="10">
    <source>
        <dbReference type="ARBA" id="ARBA00023315"/>
    </source>
</evidence>
<comment type="pathway">
    <text evidence="2 11">Glycan biosynthesis; alginate biosynthesis.</text>
</comment>
<dbReference type="Pfam" id="PF03062">
    <property type="entry name" value="MBOAT"/>
    <property type="match status" value="1"/>
</dbReference>
<organism evidence="13 14">
    <name type="scientific">Aquicella lusitana</name>
    <dbReference type="NCBI Taxonomy" id="254246"/>
    <lineage>
        <taxon>Bacteria</taxon>
        <taxon>Pseudomonadati</taxon>
        <taxon>Pseudomonadota</taxon>
        <taxon>Gammaproteobacteria</taxon>
        <taxon>Legionellales</taxon>
        <taxon>Coxiellaceae</taxon>
        <taxon>Aquicella</taxon>
    </lineage>
</organism>
<feature type="transmembrane region" description="Helical" evidence="12">
    <location>
        <begin position="312"/>
        <end position="345"/>
    </location>
</feature>
<dbReference type="PANTHER" id="PTHR13285:SF23">
    <property type="entry name" value="TEICHOIC ACID D-ALANYLTRANSFERASE"/>
    <property type="match status" value="1"/>
</dbReference>
<dbReference type="PANTHER" id="PTHR13285">
    <property type="entry name" value="ACYLTRANSFERASE"/>
    <property type="match status" value="1"/>
</dbReference>
<feature type="transmembrane region" description="Helical" evidence="12">
    <location>
        <begin position="81"/>
        <end position="99"/>
    </location>
</feature>
<evidence type="ECO:0000256" key="12">
    <source>
        <dbReference type="SAM" id="Phobius"/>
    </source>
</evidence>
<keyword evidence="14" id="KW-1185">Reference proteome</keyword>
<feature type="transmembrane region" description="Helical" evidence="12">
    <location>
        <begin position="6"/>
        <end position="23"/>
    </location>
</feature>
<feature type="transmembrane region" description="Helical" evidence="12">
    <location>
        <begin position="189"/>
        <end position="214"/>
    </location>
</feature>
<comment type="similarity">
    <text evidence="3 11">Belongs to the membrane-bound acyltransferase family.</text>
</comment>
<dbReference type="GO" id="GO:0016746">
    <property type="term" value="F:acyltransferase activity"/>
    <property type="evidence" value="ECO:0007669"/>
    <property type="project" value="UniProtKB-KW"/>
</dbReference>
<gene>
    <name evidence="13" type="ORF">C8D86_10394</name>
</gene>
<feature type="transmembrane region" description="Helical" evidence="12">
    <location>
        <begin position="448"/>
        <end position="467"/>
    </location>
</feature>
<name>A0A370GXC1_9COXI</name>
<keyword evidence="11" id="KW-0997">Cell inner membrane</keyword>
<feature type="transmembrane region" description="Helical" evidence="12">
    <location>
        <begin position="500"/>
        <end position="524"/>
    </location>
</feature>
<dbReference type="InterPro" id="IPR024194">
    <property type="entry name" value="Ac/AlaTfrase_AlgI/DltB"/>
</dbReference>
<evidence type="ECO:0000256" key="4">
    <source>
        <dbReference type="ARBA" id="ARBA00022475"/>
    </source>
</evidence>
<comment type="subcellular location">
    <subcellularLocation>
        <location evidence="11">Cell inner membrane</location>
    </subcellularLocation>
    <subcellularLocation>
        <location evidence="1">Cell membrane</location>
        <topology evidence="1">Multi-pass membrane protein</topology>
    </subcellularLocation>
</comment>
<dbReference type="InterPro" id="IPR028362">
    <property type="entry name" value="AlgI"/>
</dbReference>
<feature type="transmembrane region" description="Helical" evidence="12">
    <location>
        <begin position="119"/>
        <end position="137"/>
    </location>
</feature>
<evidence type="ECO:0000256" key="2">
    <source>
        <dbReference type="ARBA" id="ARBA00005182"/>
    </source>
</evidence>
<keyword evidence="9 11" id="KW-0472">Membrane</keyword>
<feature type="transmembrane region" description="Helical" evidence="12">
    <location>
        <begin position="51"/>
        <end position="69"/>
    </location>
</feature>
<protein>
    <recommendedName>
        <fullName evidence="11">Probable alginate O-acetylase</fullName>
        <ecNumber evidence="11">2.3.1.-</ecNumber>
    </recommendedName>
</protein>
<comment type="caution">
    <text evidence="13">The sequence shown here is derived from an EMBL/GenBank/DDBJ whole genome shotgun (WGS) entry which is preliminary data.</text>
</comment>
<evidence type="ECO:0000256" key="6">
    <source>
        <dbReference type="ARBA" id="ARBA00022692"/>
    </source>
</evidence>
<accession>A0A370GXC1</accession>
<keyword evidence="10 11" id="KW-0012">Acyltransferase</keyword>
<keyword evidence="7 11" id="KW-0016">Alginate biosynthesis</keyword>
<dbReference type="RefSeq" id="WP_114833605.1">
    <property type="nucleotide sequence ID" value="NZ_LR699114.1"/>
</dbReference>
<dbReference type="EMBL" id="QQAX01000003">
    <property type="protein sequence ID" value="RDI48129.1"/>
    <property type="molecule type" value="Genomic_DNA"/>
</dbReference>
<dbReference type="EC" id="2.3.1.-" evidence="11"/>
<evidence type="ECO:0000313" key="13">
    <source>
        <dbReference type="EMBL" id="RDI48129.1"/>
    </source>
</evidence>
<sequence>MLFNSYVFIFIFLPIVLLGFLLLRNKTPLLPIGWVALASLFYYSWWKPQFLLLLLGSITINLIFGKILIDGRLSRTLSRVVLTFGIIFNLGVLAYFKYAGFLVANVNEIFGTGLSMPNILLPIGISFITFQKIAFLVDAHRGLARNFTILNYIFFVTFFPQLIAGPIVHHSEIMPQLEAALRRDFKADFAVGISIFIVGLFKKVVIADSLAIYADAGYAMVKAGHPIDTASAWITVIAYALQLYYDFSAYSDMAVGLGRIFGFRLPLNFYSPYKASSIIDFWRRWHITLSRFLRDYLYIPLGGNRHSTLRRYFNLAIVMLLGGLWHGANWTFAVWGGVHGLLLGLNHAWRQLPFTRHRFYHSAPVRMIAIVFTFLLVTLAWIPFRAETIGEARIMLAHLFPFNGGPLGLESFTHFWKAQFTHRGSFENWFKPHELWPAVLSPDYLSTVARPVGILLAVNLLVIFLMPNTSQIFGNFRPVLGTEAHRHTLRGALQRLDARAAFVLAFLFVLSVLGLSHISPFLYFQF</sequence>
<dbReference type="InterPro" id="IPR051085">
    <property type="entry name" value="MB_O-acyltransferase"/>
</dbReference>
<keyword evidence="6 11" id="KW-0812">Transmembrane</keyword>
<keyword evidence="8 12" id="KW-1133">Transmembrane helix</keyword>
<dbReference type="PIRSF" id="PIRSF016636">
    <property type="entry name" value="AlgI_DltB"/>
    <property type="match status" value="1"/>
</dbReference>
<keyword evidence="5 11" id="KW-0808">Transferase</keyword>
<evidence type="ECO:0000256" key="3">
    <source>
        <dbReference type="ARBA" id="ARBA00010323"/>
    </source>
</evidence>